<protein>
    <submittedName>
        <fullName evidence="1">Uncharacterized protein</fullName>
    </submittedName>
</protein>
<name>A0A974NPK7_PERPY</name>
<organism evidence="1 2">
    <name type="scientific">Peribacillus psychrosaccharolyticus</name>
    <name type="common">Bacillus psychrosaccharolyticus</name>
    <dbReference type="NCBI Taxonomy" id="1407"/>
    <lineage>
        <taxon>Bacteria</taxon>
        <taxon>Bacillati</taxon>
        <taxon>Bacillota</taxon>
        <taxon>Bacilli</taxon>
        <taxon>Bacillales</taxon>
        <taxon>Bacillaceae</taxon>
        <taxon>Peribacillus</taxon>
    </lineage>
</organism>
<keyword evidence="2" id="KW-1185">Reference proteome</keyword>
<accession>A0A974NPK7</accession>
<dbReference type="AlphaFoldDB" id="A0A974NPK7"/>
<dbReference type="RefSeq" id="WP_040375466.1">
    <property type="nucleotide sequence ID" value="NZ_CP068053.1"/>
</dbReference>
<sequence length="93" mass="11065">MQSIQDALYNWMTIKVVCDARPDDTAALDTLAFFEKLLVEKEVIIQSLFKEEPFYFIEYLSENEVKKQRFPIEVIDVMLNQIKAEPEKYRNLE</sequence>
<dbReference type="KEGG" id="ppsr:I6J18_07360"/>
<evidence type="ECO:0000313" key="1">
    <source>
        <dbReference type="EMBL" id="QQT01670.1"/>
    </source>
</evidence>
<reference evidence="1 2" key="1">
    <citation type="submission" date="2021-01" db="EMBL/GenBank/DDBJ databases">
        <title>FDA dAtabase for Regulatory Grade micrObial Sequences (FDA-ARGOS): Supporting development and validation of Infectious Disease Dx tests.</title>
        <authorList>
            <person name="Nelson B."/>
            <person name="Plummer A."/>
            <person name="Tallon L."/>
            <person name="Sadzewicz L."/>
            <person name="Zhao X."/>
            <person name="Boylan J."/>
            <person name="Ott S."/>
            <person name="Bowen H."/>
            <person name="Vavikolanu K."/>
            <person name="Mehta A."/>
            <person name="Aluvathingal J."/>
            <person name="Nadendla S."/>
            <person name="Myers T."/>
            <person name="Yan Y."/>
            <person name="Sichtig H."/>
        </authorList>
    </citation>
    <scope>NUCLEOTIDE SEQUENCE [LARGE SCALE GENOMIC DNA]</scope>
    <source>
        <strain evidence="1 2">FDAARGOS_1161</strain>
    </source>
</reference>
<dbReference type="EMBL" id="CP068053">
    <property type="protein sequence ID" value="QQT01670.1"/>
    <property type="molecule type" value="Genomic_DNA"/>
</dbReference>
<proteinExistence type="predicted"/>
<dbReference type="Proteomes" id="UP000595254">
    <property type="component" value="Chromosome"/>
</dbReference>
<gene>
    <name evidence="1" type="ORF">I6J18_07360</name>
</gene>
<evidence type="ECO:0000313" key="2">
    <source>
        <dbReference type="Proteomes" id="UP000595254"/>
    </source>
</evidence>